<organism evidence="1 2">
    <name type="scientific">Allacma fusca</name>
    <dbReference type="NCBI Taxonomy" id="39272"/>
    <lineage>
        <taxon>Eukaryota</taxon>
        <taxon>Metazoa</taxon>
        <taxon>Ecdysozoa</taxon>
        <taxon>Arthropoda</taxon>
        <taxon>Hexapoda</taxon>
        <taxon>Collembola</taxon>
        <taxon>Symphypleona</taxon>
        <taxon>Sminthuridae</taxon>
        <taxon>Allacma</taxon>
    </lineage>
</organism>
<keyword evidence="2" id="KW-1185">Reference proteome</keyword>
<accession>A0A8J2JWR2</accession>
<dbReference type="OrthoDB" id="432234at2759"/>
<dbReference type="EMBL" id="CAJVCH010121767">
    <property type="protein sequence ID" value="CAG7725427.1"/>
    <property type="molecule type" value="Genomic_DNA"/>
</dbReference>
<protein>
    <submittedName>
        <fullName evidence="1">Uncharacterized protein</fullName>
    </submittedName>
</protein>
<reference evidence="1" key="1">
    <citation type="submission" date="2021-06" db="EMBL/GenBank/DDBJ databases">
        <authorList>
            <person name="Hodson N. C."/>
            <person name="Mongue J. A."/>
            <person name="Jaron S. K."/>
        </authorList>
    </citation>
    <scope>NUCLEOTIDE SEQUENCE</scope>
</reference>
<gene>
    <name evidence="1" type="ORF">AFUS01_LOCUS14384</name>
</gene>
<name>A0A8J2JWR2_9HEXA</name>
<evidence type="ECO:0000313" key="2">
    <source>
        <dbReference type="Proteomes" id="UP000708208"/>
    </source>
</evidence>
<dbReference type="Proteomes" id="UP000708208">
    <property type="component" value="Unassembled WGS sequence"/>
</dbReference>
<sequence length="127" mass="14819">MDVADLNAKIFNAWRKSFRVCNILPRKPQIPHEALNIKQRYLIDKVVKQCKLARDLQLQQQLKIIVFGAAGSGKSQILAHLKYELEQEKLRRDDFDYLIACFTGIAAHNVQDKRNNKCVYKPTVHWE</sequence>
<evidence type="ECO:0000313" key="1">
    <source>
        <dbReference type="EMBL" id="CAG7725427.1"/>
    </source>
</evidence>
<dbReference type="AlphaFoldDB" id="A0A8J2JWR2"/>
<comment type="caution">
    <text evidence="1">The sequence shown here is derived from an EMBL/GenBank/DDBJ whole genome shotgun (WGS) entry which is preliminary data.</text>
</comment>
<proteinExistence type="predicted"/>